<evidence type="ECO:0000256" key="1">
    <source>
        <dbReference type="SAM" id="Coils"/>
    </source>
</evidence>
<proteinExistence type="predicted"/>
<dbReference type="InterPro" id="IPR031248">
    <property type="entry name" value="RNF213"/>
</dbReference>
<sequence length="5759" mass="678219">MDVMKKHHHKYHGKDKLTEPAVLICQAFDEGSEGVLFYDTVLARFEHFDNANHIQKNKLFSNDVDFIIDGVVHSLTISELFKKFPGRIDSYLYIYRRVEEYLQIIKQSSIFAWLTESKIKPLKEKLFDSLEKIFVEHRGLQPNILIENKDQLTKINIAEHLRSMTKVDKQNVNLLFALSKLSFQTSILLGDQLKWKNILSNIQHCWISLEEFISYYVGYELAFRDFPFDVLACIEYIEKFSISKQSIESPFIIFVQICEKLKYSKDEFFERYCSLFANGIKRASYSFKSILGFFNVIGRHDHLFELYLSTYAASVDLDTLWNMFVSICVNSELNDINQKHLTSRLSERSMNASIESFLRYTKLSKHCVTKIKEEYCARFLQMYEKIFEMFINHQLNSEQYSHLFSEACLKEFLADSIELSTTKDLHRPSCLLILRRLLFQTYNRSAKKVENIKIVFRNINNFDQDLCEKNDPASIVQDEWLEDLLLRIADDFLYNINSITYQSLCELHHDNRWTIYIWNRIIHLSILKLRTENINETLYKLNEWMKVVQHDVYESSDTLTILFVVNLFEMLIVKYIKSILSLSNIEIILNFVQNIRQEQMYPIDVKQVDEFMTNGQLSIQKILSLQESCSTYRDLLNSKTIFFFLANTDIQEIFTKINPQIYKFPSISPKIESLVPHIPKEINITPSDPKERYFQQFIQQVNEWLQWFDKFLTISLHIIEWFKNLNVNDATQLLREIYNVKENSSTTVLQMRSTVERILKLLRPFNDLQRLCHLFNCLTSFHIIDSGGLNNQMDSSNYIRELKRLQPNNCFTVPVKTSMPNPFPIHDRQHVQWSIASDKHPCNIQIEYQSIEVQGNTGQLYEKKDVPIEKYVLQGEFETQRAGQLIITINNDKLHNPRNVWYRIIQTPLSTCHLFNGIFNMYYQSYHRQLTELIKETEISQLLDKVFQFIDSVLDGSVILRDMTDLKTVFCDKNIRIREEVKKLFTNRSSDNRTNRQRPTTTTTTIITIPPTDKEIEQVCEWLQIYQYYSHINIILNCIEKFDILPIDNDDELIDHLKRLRDENCSLKEITQAYNILKEQFQNLSSQHLQLIKIASECSTIIEIMKKSDLYSSHGRRRFQELRDNLTTQFQLQERNNMILNSWIIAYALCEPFALKTRNFDEFVQRIAGLSNFEEHSVKHIQIVNENAQIIKMWLSAEETTVLDNALITMEHLYRTGTVKIRLRRLLNEESFFQIGYSIKKIPNETIEDDNDNDEQKTELLKFILTKSDIDDHKRQLTFCNVDLQENMFYKKILLNEQLKLLQIVENIFNILCKLETAGHPEYQLREEDYEIHDRTNEINRILSDLRNEHHIREDRLKRAVKTRTDNLELIYRTLETSFDMWIHNLERYRHDYHLLKLFSNRQIMILIILLTKSTTQNQVKCHFLEKLCLSKDILNHRNKELELTIQCLIHYLRSLSMNDCDLSKMNITHQYETYQIEPNSNAEIGLKKLSQFLGEVFNNGRELFQKNLTINESQQYLVTVSSTKSHLSDKVSLDHDLNLETCCILLNLFQDRLPSIYQILWCSISNEDDIRLFFLRIRTFPSLIFVIMDIDKMHHRLREILLNEQDELTKQEQIHGTVYYFSKELTTSRKGLRSFHISPKFRNPQHTYTQITRLFQKNNLIQTQIQIICGIAGIGKTHRINTKYKTSETSCFSINDTLNLSMLISSFLSFDSKITNNNNPSVSFNISIHAPFEQLNRTLLSLFISGTLTDNTTGLTFSLPKNKQWKFFIEIPYTHKYQMTIKENFERILPILSIISPYTLEEITDENYQLFIGEEEELVARFLKAYENGTIDRELTIKLTGEEQPVDFEKLTDPDECRRFIYNCIEKYASELPRNKISELSFTKFLHRRIKFFTGHYYRYNMTFKNLGSTALKQMIQEAKSLSQIDFRHKNYPRIYLVYDPWFALHLLHDDWNNVPRALKELFNKQNPSLGSEFQHKDYYAKCLSWLINIKYEDFIQILNDTKFILTENFAYKLFHVHERKLTKLSLIIEGDTGVGKTFLLKFYSLLLNSNIINASVYDDVAPRIRERLCLWFLTTIISEILENETNIMNTFLQRIKPKLMGLDNDQVVVDDDDDEDQFPNIYRQQFEDNDSTNESRRDDSIPQLPIPQAAPQIIQPTALIDLPLLQELKKSLQNYECDNDTLRYLWKTLLTISSENAMNIAQKLNCALYDYVASQLSSFPLIEASFRLQNLLDDARSPTIQRSIAIFTEYLVYSQIKPLFYRLLLHPGVTEEQLEQFMSPICQLARELDHIEIVVFFDEVNTASCLGLFKEMFMDRTLHGKNLPENIFFTAAINPSVNPSAETAIHRRDYLVHQLPQALENLKVSYGTLEQTSLKNYIDNKIEILHGHSKSDKKVNMPLEKYAQDMLAESILNAQAFCEQYLGRNSVSQREIQRCFSLIDFFWKIRFDDEIDTGDEKYQPNPIRCIALALALIYYFRLPTAEDNEQRKDNETPPREKLAEILSRTIPNFVDVIQNELDMFVNTDNFVIPHGVAINQAVREHIFSIVVSVVTRTPLCIIGAPGQSKTLSFQIVLQNLQGSQLSLKPFCKRLPAIDPFFCLGSKYSRSEDIAYIFERAIKREQHYEQNRMNTRCVVFLDEASLPDEKKMVLKVLHPYLDECKVAFVAVANKSFDAANANRMICVYRSLPSKDDQKILAYGCLGLRINNNQQVVDDRLQSIIYGLCQGYRRILNAPNLPHIYHDRDFIYMLRELRFELTSTVNDGEDDQEIRFAGITPKSLLRALEDNFNGISKDEFEKLVEIFFQAVQEQCPDFRLPSNRRNIPTILSESMKLDSGRRRLYGRYKLIIDESEDESAVRLLSQSGIINLDPNRTTVFRMSDFPDDIHNELRSVEILSTIKLCMETGKTILMVNTGRIHGSLYDVFNQNFSIMATGDMRKIFSKVAIGPKTIDVVVHEDFQCIVHIKRSEFKDIPAPFLSRFQKYSLCVNDFYRIQFEQLPLNDQTIMKNIEDKLQSFIQHFGRQYFYGLNENTLYSCLLSLMKQNVIDQNYFLNTQQHYTQLTIQSKPFIEQNPSDIQQCLLRSVLSKLLQLVSPEFLILKLRTIEDKIAQLLCINYFQQQEHFHIENFIQQLLSTPCLDLQDDDLLTITTTDIQLPKFNDTKITRKVMIFTRTSSYVVGLHEQSSHEIFGSMDNNQYIDHIDILNLAVIENSVKLEERFQNFEKDEKKKILFIVINARINQQRLHIPYIRQLIDKSDYSCNILNKKQEKYFLILVHSPAQELYHQSSFPSIFLQDWDFYFFDSCSPGSAFHLQKMLQIVSSSDQYETTENILCDLNVLFDDCLWDFCSRIQITQQELSRDMFKNKLAYEFYQPQTNTLKRVQCFKQILQQSTQLQKRIMKIYHEHLSNQKDSSKKIYSFIYQISKDILCGKRFDGLVDSIQSQTRISFTNFVSNVFKFIVNDYGLDTLSILSSNTNDYHSMLELIDYSSFSIDENKDSISQGLIQLSIHYACIPQTPLYHLFHQRIKSYADEIKLLTILKQNQHKENNFDELRPDYYDVPRATTTDLYFENNDDDDNGNDTSENFRYKLMKSILNDKVLTEIINEQILHSYSNDLVRTFCTIVEKNFDNNLHQCEKTIDFVSRWLLLVEENDRQSLEESSSKHIWLLSHVYTSFEYDQNDLFSLYSACRITDQLDSTRSFYQDLFDNEQYITRSDVREKLFRLMFDYLWKSLCEFCLNGQQNSEQWVHAYTFISKYYPSDKVLSRTQLVEIKDQINFMNLAYLILLNDKTPEPKHLVTLLLNNIHLNNQNQHGHNRKSMYFGLIPNIIELIQKYLNDNQVNNSTLMIEIQQWIILMLKSTTDSCKDEIKHLFQDLNQSTYYLSIPMKQFLFDELANLYLLEPERNNKPKLDCWDRGIKLLPLIIESIGNDDLLKNYHLPYHSFVLPENDQQQQPLLDLFFFYFQRSINEQVITTNLLNKIMQSKLQNTRNQRFTTAVQNIYQQLQIYFLLKLTAEILCQSNIPLADRTILDRIIKTIINNYLTIAEDMTELNEYLQLFFATIISKRSWNYLLNLLKSDHIQRIHSQWANKLYQLLQIQQTTQRNEHLQLCHQIQFTLSMDHTSSIFPQFHQSYDHMKTILKENINNNQQWNSFADWIQLQQNIIDLKTIKVMLLLNIYYDYYCTNQLTSLNTLLSFIENKLQPSSEELRVFRVLLQPEQYMIGYSRRNEILEQNYLNKLFHLDCKDEDELCIRHSLVNLLAMILLGGKQNFLWTFTFEPLTLQNTFGFGSTARQVIQQRGVHYDCGCIITQNGDLMHFERANISVLNVPAVYVAYFSTFGALAWHLLLFNESVQNLHGPILAPHAIADKTAEHRLAGNDQRAKVCHFVRARLLSTFNFLSIHSNCNDACILLNRCFEQMAFLTLNHQQPGNSWIKPIYNTINDQLKAEEEFQNKIFYFIHQKLAEYKTYVNQLDLQSQIQKRLQDFITKIPIQIQFRHFKTELHNPINTQLPLKVLRHVLDSTDFLKFMKWIYNLSQFYLLLHQTYTQLIERDEFLNVTLNELYERGQKHSNNRQYFQNRNNNYSIVIDRGIEAVNAYHQFTDGLIRPGACDQTQRFTKITRDTPIHYLVTTGNFDEGDIIMRILRVLIDNHNTLLNLLEQEVNNDDNNHVVGPLRKLVNNLTSKQVSILQIVRDNTGVITLTDYDCIWIEQLSRATLITKNDEYFQQADTQLDFDFLYLQSYIIRTYLLLCRINYQHIIQNYQCHIRRNQQNTTNETFDLDKEYLIPLTKHQLETDWNYLKEMYLDKLYHGHNLLRQIAIQLKHHQENISQMNLYDFIRTFDHEQNFQQQIEQYEIKDFQLMYFDHICQLYANSISNFQHLFTDVSQLLRTPIEIQLDNELSKMLQGAIISVDDIDGIKVLIQTITDLLNDLRTNEHFLQRQWTDSLKETCSILAIENSILNLIPDGIKCENYVALCIHLIRMRTILQERMVNIEEKETKQWNENINNKPIDQHPNRFSNYLNEISIENDVSKNSIETDDKNIWLDIPGYTSTNPIVDDIFFDDHVKETPVPQPTTTTFDYESLFQLDVKSVPLTTSILFEQIHSHKEESITIDLKKALKFSISHPDGKVASSFWKGENLFHKLREVFKKEKYDENIFVIIDKNDILLDFLNENTPVPKRMSQEYFIIQKESLFQIEFRFQDNNFKYFVSLNVKIPSIIQRFLTDHNIKPSSDENYLCFFNGHKKTIENETITDLIKQTNNPESKIIPIIITEDNLNTSSLYQIILRTKQNQEQTGFFHPTANWKHVNEWLKHFDQIIDSPTNEYSFFNKEQQTILDENQTISSILIDGIDRNITIKVTFTYETNKVTINALKSTKLYHLLNNEHLLRQLNLIDISPNDCVLVLEGSNEQILSQNDIQQPVNHYISTDNQSIHFRISIMIQIFRYDSSEPISIHFSNRNIIMEDIFQSITNVPSNVYEYLASNSTKKVIDYCDKLSNINETKFLLVKENETCLVSIEKPKNNQLLDLDDGQNDIHQRYTIYARILDIYQENQLDIDHQYLFYSNDFVPSIQTQLISFQSPSSLSSIRFTLSNENLPVNITIANNENQQTIQFHSSLTINIKSLRSFACQLFLLNENYYQLMYDGCPLDDDDITLNDIDSDMTHIELQMNSTAEIHCSIQFGEQKIILPCSSNTLIEMIIKESLTKLYLSQDENQIYELFALTDDDQTSIEEDIPIDDIYSLFPSKPTLIPFELKKKGE</sequence>
<feature type="coiled-coil region" evidence="1">
    <location>
        <begin position="1060"/>
        <end position="1087"/>
    </location>
</feature>
<accession>A0A814EUZ5</accession>
<dbReference type="GO" id="GO:0004842">
    <property type="term" value="F:ubiquitin-protein transferase activity"/>
    <property type="evidence" value="ECO:0007669"/>
    <property type="project" value="InterPro"/>
</dbReference>
<dbReference type="OrthoDB" id="2423195at2759"/>
<protein>
    <submittedName>
        <fullName evidence="2">Uncharacterized protein</fullName>
    </submittedName>
</protein>
<organism evidence="2 3">
    <name type="scientific">Adineta steineri</name>
    <dbReference type="NCBI Taxonomy" id="433720"/>
    <lineage>
        <taxon>Eukaryota</taxon>
        <taxon>Metazoa</taxon>
        <taxon>Spiralia</taxon>
        <taxon>Gnathifera</taxon>
        <taxon>Rotifera</taxon>
        <taxon>Eurotatoria</taxon>
        <taxon>Bdelloidea</taxon>
        <taxon>Adinetida</taxon>
        <taxon>Adinetidae</taxon>
        <taxon>Adineta</taxon>
    </lineage>
</organism>
<dbReference type="PANTHER" id="PTHR22605">
    <property type="entry name" value="RZ-TYPE DOMAIN-CONTAINING PROTEIN"/>
    <property type="match status" value="1"/>
</dbReference>
<name>A0A814EUZ5_9BILA</name>
<dbReference type="EMBL" id="CAJNOM010000069">
    <property type="protein sequence ID" value="CAF0974351.1"/>
    <property type="molecule type" value="Genomic_DNA"/>
</dbReference>
<dbReference type="InterPro" id="IPR027417">
    <property type="entry name" value="P-loop_NTPase"/>
</dbReference>
<dbReference type="GO" id="GO:0016887">
    <property type="term" value="F:ATP hydrolysis activity"/>
    <property type="evidence" value="ECO:0007669"/>
    <property type="project" value="InterPro"/>
</dbReference>
<dbReference type="InterPro" id="IPR025662">
    <property type="entry name" value="Sigma_54_int_dom_ATP-bd_1"/>
</dbReference>
<dbReference type="SUPFAM" id="SSF52540">
    <property type="entry name" value="P-loop containing nucleoside triphosphate hydrolases"/>
    <property type="match status" value="1"/>
</dbReference>
<dbReference type="PROSITE" id="PS00675">
    <property type="entry name" value="SIGMA54_INTERACT_1"/>
    <property type="match status" value="1"/>
</dbReference>
<keyword evidence="1" id="KW-0175">Coiled coil</keyword>
<keyword evidence="3" id="KW-1185">Reference proteome</keyword>
<gene>
    <name evidence="2" type="ORF">QVE165_LOCUS13508</name>
</gene>
<evidence type="ECO:0000313" key="2">
    <source>
        <dbReference type="EMBL" id="CAF0974351.1"/>
    </source>
</evidence>
<reference evidence="2" key="1">
    <citation type="submission" date="2021-02" db="EMBL/GenBank/DDBJ databases">
        <authorList>
            <person name="Nowell W R."/>
        </authorList>
    </citation>
    <scope>NUCLEOTIDE SEQUENCE</scope>
</reference>
<dbReference type="PANTHER" id="PTHR22605:SF1">
    <property type="entry name" value="RZ-TYPE DOMAIN-CONTAINING PROTEIN"/>
    <property type="match status" value="1"/>
</dbReference>
<evidence type="ECO:0000313" key="3">
    <source>
        <dbReference type="Proteomes" id="UP000663832"/>
    </source>
</evidence>
<dbReference type="Proteomes" id="UP000663832">
    <property type="component" value="Unassembled WGS sequence"/>
</dbReference>
<dbReference type="Gene3D" id="3.40.50.300">
    <property type="entry name" value="P-loop containing nucleotide triphosphate hydrolases"/>
    <property type="match status" value="1"/>
</dbReference>
<comment type="caution">
    <text evidence="2">The sequence shown here is derived from an EMBL/GenBank/DDBJ whole genome shotgun (WGS) entry which is preliminary data.</text>
</comment>